<evidence type="ECO:0000256" key="1">
    <source>
        <dbReference type="ARBA" id="ARBA00022801"/>
    </source>
</evidence>
<gene>
    <name evidence="3" type="ORF">RHP51_16440</name>
</gene>
<dbReference type="Proteomes" id="UP001302806">
    <property type="component" value="Chromosome"/>
</dbReference>
<dbReference type="Pfam" id="PF02018">
    <property type="entry name" value="CBM_4_9"/>
    <property type="match status" value="1"/>
</dbReference>
<feature type="domain" description="CBM-cenC" evidence="2">
    <location>
        <begin position="179"/>
        <end position="306"/>
    </location>
</feature>
<sequence>MTDPSACEAETAQSLNVADFNVTFQTDPSANIVDTESTFEWVNNPDFNNAVNPSCKVGKFIRNSTFQYSNNNIVFGTPLDFNANAGFKMKVWTPAIGTKVSLKAEGGSEELVTKTTTKAGEWEELTFDFATGTTGNTKLVLFFNIDSNTSGTFYYDDLKLYTRTGGGGGGGTPGTAAGDIAVNGGFEDGNLDGWAAYNNGGTIEAVTTQPSTGTYCAKLFASPETGLNPTLKQERKAAGTLAVGDEVKITFDYRGALTGESGAYSIQSFVEAANGVNQVVNISVAPSDTWQTYSTTYTVAAGDISGGITLEFVAICGGVPGCSSTLYLDNISVIINP</sequence>
<dbReference type="EMBL" id="CP134537">
    <property type="protein sequence ID" value="WNH08660.1"/>
    <property type="molecule type" value="Genomic_DNA"/>
</dbReference>
<dbReference type="Gene3D" id="2.60.120.260">
    <property type="entry name" value="Galactose-binding domain-like"/>
    <property type="match status" value="2"/>
</dbReference>
<protein>
    <submittedName>
        <fullName evidence="3">Carbohydrate binding domain-containing protein</fullName>
    </submittedName>
</protein>
<organism evidence="3 4">
    <name type="scientific">Thalassobellus suaedae</name>
    <dbReference type="NCBI Taxonomy" id="3074124"/>
    <lineage>
        <taxon>Bacteria</taxon>
        <taxon>Pseudomonadati</taxon>
        <taxon>Bacteroidota</taxon>
        <taxon>Flavobacteriia</taxon>
        <taxon>Flavobacteriales</taxon>
        <taxon>Flavobacteriaceae</taxon>
        <taxon>Thalassobellus</taxon>
    </lineage>
</organism>
<evidence type="ECO:0000259" key="2">
    <source>
        <dbReference type="Pfam" id="PF02018"/>
    </source>
</evidence>
<dbReference type="SUPFAM" id="SSF49785">
    <property type="entry name" value="Galactose-binding domain-like"/>
    <property type="match status" value="1"/>
</dbReference>
<evidence type="ECO:0000313" key="4">
    <source>
        <dbReference type="Proteomes" id="UP001302806"/>
    </source>
</evidence>
<dbReference type="InterPro" id="IPR008979">
    <property type="entry name" value="Galactose-bd-like_sf"/>
</dbReference>
<accession>A0ABY9XS48</accession>
<keyword evidence="1" id="KW-0378">Hydrolase</keyword>
<evidence type="ECO:0000313" key="3">
    <source>
        <dbReference type="EMBL" id="WNH08660.1"/>
    </source>
</evidence>
<dbReference type="InterPro" id="IPR003305">
    <property type="entry name" value="CenC_carb-bd"/>
</dbReference>
<dbReference type="RefSeq" id="WP_415865286.1">
    <property type="nucleotide sequence ID" value="NZ_CP134537.1"/>
</dbReference>
<reference evidence="3 4" key="1">
    <citation type="submission" date="2023-09" db="EMBL/GenBank/DDBJ databases">
        <title>Thalassobella suaedae gen. nov., sp. nov., a marine bacterium of the family Flavobacteriaceae isolated from a halophyte Suaeda japonica.</title>
        <authorList>
            <person name="Lee S.Y."/>
            <person name="Hwang C.Y."/>
        </authorList>
    </citation>
    <scope>NUCLEOTIDE SEQUENCE [LARGE SCALE GENOMIC DNA]</scope>
    <source>
        <strain evidence="3 4">HL-DH14</strain>
    </source>
</reference>
<proteinExistence type="predicted"/>
<name>A0ABY9XS48_9FLAO</name>